<evidence type="ECO:0000313" key="1">
    <source>
        <dbReference type="EMBL" id="KAH7135991.1"/>
    </source>
</evidence>
<reference evidence="1" key="1">
    <citation type="journal article" date="2021" name="Nat. Commun.">
        <title>Genetic determinants of endophytism in the Arabidopsis root mycobiome.</title>
        <authorList>
            <person name="Mesny F."/>
            <person name="Miyauchi S."/>
            <person name="Thiergart T."/>
            <person name="Pickel B."/>
            <person name="Atanasova L."/>
            <person name="Karlsson M."/>
            <person name="Huettel B."/>
            <person name="Barry K.W."/>
            <person name="Haridas S."/>
            <person name="Chen C."/>
            <person name="Bauer D."/>
            <person name="Andreopoulos W."/>
            <person name="Pangilinan J."/>
            <person name="LaButti K."/>
            <person name="Riley R."/>
            <person name="Lipzen A."/>
            <person name="Clum A."/>
            <person name="Drula E."/>
            <person name="Henrissat B."/>
            <person name="Kohler A."/>
            <person name="Grigoriev I.V."/>
            <person name="Martin F.M."/>
            <person name="Hacquard S."/>
        </authorList>
    </citation>
    <scope>NUCLEOTIDE SEQUENCE</scope>
    <source>
        <strain evidence="1">MPI-CAGE-CH-0243</strain>
    </source>
</reference>
<keyword evidence="2" id="KW-1185">Reference proteome</keyword>
<name>A0A9P9IXM2_9PLEO</name>
<protein>
    <submittedName>
        <fullName evidence="1">Uncharacterized protein</fullName>
    </submittedName>
</protein>
<dbReference type="AlphaFoldDB" id="A0A9P9IXM2"/>
<sequence>MCMRVCVCVRVCACVCVHTRNYISMVCVCFNTPSHSCGISPPTLIPPFIAGPFSQDAQPATPVPLVGVRHGGTSGTCVCVCVCVCAPPQGCGMDWRRQTWTDRQ</sequence>
<evidence type="ECO:0000313" key="2">
    <source>
        <dbReference type="Proteomes" id="UP000700596"/>
    </source>
</evidence>
<comment type="caution">
    <text evidence="1">The sequence shown here is derived from an EMBL/GenBank/DDBJ whole genome shotgun (WGS) entry which is preliminary data.</text>
</comment>
<organism evidence="1 2">
    <name type="scientific">Dendryphion nanum</name>
    <dbReference type="NCBI Taxonomy" id="256645"/>
    <lineage>
        <taxon>Eukaryota</taxon>
        <taxon>Fungi</taxon>
        <taxon>Dikarya</taxon>
        <taxon>Ascomycota</taxon>
        <taxon>Pezizomycotina</taxon>
        <taxon>Dothideomycetes</taxon>
        <taxon>Pleosporomycetidae</taxon>
        <taxon>Pleosporales</taxon>
        <taxon>Torulaceae</taxon>
        <taxon>Dendryphion</taxon>
    </lineage>
</organism>
<gene>
    <name evidence="1" type="ORF">B0J11DRAFT_519681</name>
</gene>
<dbReference type="EMBL" id="JAGMWT010000002">
    <property type="protein sequence ID" value="KAH7135991.1"/>
    <property type="molecule type" value="Genomic_DNA"/>
</dbReference>
<proteinExistence type="predicted"/>
<accession>A0A9P9IXM2</accession>
<dbReference type="Proteomes" id="UP000700596">
    <property type="component" value="Unassembled WGS sequence"/>
</dbReference>